<evidence type="ECO:0000259" key="8">
    <source>
        <dbReference type="PROSITE" id="PS50110"/>
    </source>
</evidence>
<keyword evidence="9" id="KW-0808">Transferase</keyword>
<dbReference type="STRING" id="673.AL542_16370"/>
<dbReference type="RefSeq" id="WP_115659801.1">
    <property type="nucleotide sequence ID" value="NZ_UGHD01000002.1"/>
</dbReference>
<dbReference type="PROSITE" id="PS50109">
    <property type="entry name" value="HIS_KIN"/>
    <property type="match status" value="1"/>
</dbReference>
<dbReference type="InterPro" id="IPR011006">
    <property type="entry name" value="CheY-like_superfamily"/>
</dbReference>
<dbReference type="PROSITE" id="PS50110">
    <property type="entry name" value="RESPONSE_REGULATORY"/>
    <property type="match status" value="1"/>
</dbReference>
<evidence type="ECO:0000256" key="6">
    <source>
        <dbReference type="SAM" id="Phobius"/>
    </source>
</evidence>
<evidence type="ECO:0000256" key="4">
    <source>
        <dbReference type="ARBA" id="ARBA00023012"/>
    </source>
</evidence>
<reference evidence="9 10" key="1">
    <citation type="submission" date="2018-06" db="EMBL/GenBank/DDBJ databases">
        <authorList>
            <consortium name="Pathogen Informatics"/>
            <person name="Doyle S."/>
        </authorList>
    </citation>
    <scope>NUCLEOTIDE SEQUENCE [LARGE SCALE GENOMIC DNA]</scope>
    <source>
        <strain evidence="9 10">NCTC11645</strain>
    </source>
</reference>
<dbReference type="SMART" id="SM00448">
    <property type="entry name" value="REC"/>
    <property type="match status" value="1"/>
</dbReference>
<keyword evidence="9" id="KW-0418">Kinase</keyword>
<dbReference type="AlphaFoldDB" id="A0A377HN32"/>
<dbReference type="PANTHER" id="PTHR45339">
    <property type="entry name" value="HYBRID SIGNAL TRANSDUCTION HISTIDINE KINASE J"/>
    <property type="match status" value="1"/>
</dbReference>
<feature type="transmembrane region" description="Helical" evidence="6">
    <location>
        <begin position="158"/>
        <end position="180"/>
    </location>
</feature>
<dbReference type="CDD" id="cd17546">
    <property type="entry name" value="REC_hyHK_CKI1_RcsC-like"/>
    <property type="match status" value="1"/>
</dbReference>
<dbReference type="InterPro" id="IPR003594">
    <property type="entry name" value="HATPase_dom"/>
</dbReference>
<evidence type="ECO:0000313" key="9">
    <source>
        <dbReference type="EMBL" id="STO57589.1"/>
    </source>
</evidence>
<evidence type="ECO:0000256" key="3">
    <source>
        <dbReference type="ARBA" id="ARBA00022553"/>
    </source>
</evidence>
<evidence type="ECO:0000256" key="2">
    <source>
        <dbReference type="ARBA" id="ARBA00012438"/>
    </source>
</evidence>
<name>A0A377HN32_GRIHO</name>
<protein>
    <recommendedName>
        <fullName evidence="2">histidine kinase</fullName>
        <ecNumber evidence="2">2.7.13.3</ecNumber>
    </recommendedName>
</protein>
<dbReference type="InterPro" id="IPR001789">
    <property type="entry name" value="Sig_transdc_resp-reg_receiver"/>
</dbReference>
<feature type="transmembrane region" description="Helical" evidence="6">
    <location>
        <begin position="79"/>
        <end position="107"/>
    </location>
</feature>
<sequence>MHDLVETISNNCIAIFLIAIASIVAMWATNFARMLANNKSGVARPLYLPYTLYTVFISAWILSNAYFQSGLLVYFGETTAIYMALLANIFSGLAFTFAYLFSCQLISGSAGFRIRPWRWMLFAMACAITLVTNLIPGLNVDAVYIRGIGNFVIHFGPFSALFFGVLILLLILTLINFVLSSRSKLKVQQIKANYMVLGMAAFILSTFLAHFLIPLITQSFAGAWVPPALSIIEALLVGYALLHNRFYSSRFIGMLTVSFVLNATLYIMPILMLGLVQHFQMDTLVVVTWTVITGVFWNRSLKFIRRHVNRLLYKEKGNPVENICNLIGEFRYSTDQAVVQLNRVLNAKSGRIQKVNSNTDYNLFLSCFHGDRSVLVKEELEYEIKHKTSEEQQALRDVACAMVKAGTSLVLPITNEKNEVTHLYMVSKEKENDLFSSEEIMGLQRLFDEANRFIVTEDKVRKSQVLAGSIAHEIRNPLTKIKYHFERIDADMFGVKNGTLSPFASQDMQKLYQELSEGKKAVQLGTRFIDAILDELRGEDISPRLFSYYSAGELTAQTLKDFNFSSDVHRKRVDLNTENDFLFHGSDTLYSFLLLNLLKNAVYYFDTHPESRVSIRFSQTGDNNTLHVMDTGPGIPAHQLGYIFDEFYTRGKKQGNGLGLSYCKRVMQSFGGSITCHSEEGKYTEFVLTFPSVDEQEHDQKIKQRICQYVTGKSCLLVTSSAAGSWLSQAFESLGICVDHTADIDTAFYQKLKAPVDFIVAEKSMLERDISLVNALRAGDFGYHAQITPILTFGNSDTDTPHTHAFDHAVQGEIKGIPNRLAFLRAFDMLINEGKLAKLGNLIGKRVLVVDDMQVNRMLVKAYLVSEGIDVEEATSGQEAIDKVKDGHYDLILMDIHMPGKDGIQTALEISNLDRTLPIIALSGEYSEEITVTIKNVMQDHLVKPITKQQLLKTLTKWLA</sequence>
<dbReference type="GO" id="GO:0000160">
    <property type="term" value="P:phosphorelay signal transduction system"/>
    <property type="evidence" value="ECO:0007669"/>
    <property type="project" value="UniProtKB-KW"/>
</dbReference>
<feature type="transmembrane region" description="Helical" evidence="6">
    <location>
        <begin position="223"/>
        <end position="242"/>
    </location>
</feature>
<proteinExistence type="predicted"/>
<dbReference type="GO" id="GO:0004673">
    <property type="term" value="F:protein histidine kinase activity"/>
    <property type="evidence" value="ECO:0007669"/>
    <property type="project" value="UniProtKB-EC"/>
</dbReference>
<dbReference type="PRINTS" id="PR00344">
    <property type="entry name" value="BCTRLSENSOR"/>
</dbReference>
<gene>
    <name evidence="9" type="primary">luxN</name>
    <name evidence="9" type="ORF">NCTC11645_01981</name>
</gene>
<evidence type="ECO:0000256" key="1">
    <source>
        <dbReference type="ARBA" id="ARBA00000085"/>
    </source>
</evidence>
<keyword evidence="6" id="KW-1133">Transmembrane helix</keyword>
<dbReference type="Gene3D" id="3.40.50.2300">
    <property type="match status" value="1"/>
</dbReference>
<dbReference type="SUPFAM" id="SSF52172">
    <property type="entry name" value="CheY-like"/>
    <property type="match status" value="1"/>
</dbReference>
<feature type="transmembrane region" description="Helical" evidence="6">
    <location>
        <begin position="13"/>
        <end position="35"/>
    </location>
</feature>
<evidence type="ECO:0000256" key="5">
    <source>
        <dbReference type="PROSITE-ProRule" id="PRU00169"/>
    </source>
</evidence>
<dbReference type="SMART" id="SM00387">
    <property type="entry name" value="HATPase_c"/>
    <property type="match status" value="1"/>
</dbReference>
<keyword evidence="6" id="KW-0812">Transmembrane</keyword>
<dbReference type="InterPro" id="IPR004358">
    <property type="entry name" value="Sig_transdc_His_kin-like_C"/>
</dbReference>
<dbReference type="Pfam" id="PF00072">
    <property type="entry name" value="Response_reg"/>
    <property type="match status" value="1"/>
</dbReference>
<dbReference type="PANTHER" id="PTHR45339:SF1">
    <property type="entry name" value="HYBRID SIGNAL TRANSDUCTION HISTIDINE KINASE J"/>
    <property type="match status" value="1"/>
</dbReference>
<evidence type="ECO:0000259" key="7">
    <source>
        <dbReference type="PROSITE" id="PS50109"/>
    </source>
</evidence>
<accession>A0A377HN32</accession>
<dbReference type="EMBL" id="UGHD01000002">
    <property type="protein sequence ID" value="STO57589.1"/>
    <property type="molecule type" value="Genomic_DNA"/>
</dbReference>
<feature type="transmembrane region" description="Helical" evidence="6">
    <location>
        <begin position="47"/>
        <end position="67"/>
    </location>
</feature>
<dbReference type="Proteomes" id="UP000254512">
    <property type="component" value="Unassembled WGS sequence"/>
</dbReference>
<dbReference type="SUPFAM" id="SSF55874">
    <property type="entry name" value="ATPase domain of HSP90 chaperone/DNA topoisomerase II/histidine kinase"/>
    <property type="match status" value="1"/>
</dbReference>
<dbReference type="InterPro" id="IPR036890">
    <property type="entry name" value="HATPase_C_sf"/>
</dbReference>
<dbReference type="Gene3D" id="3.30.565.10">
    <property type="entry name" value="Histidine kinase-like ATPase, C-terminal domain"/>
    <property type="match status" value="1"/>
</dbReference>
<dbReference type="Pfam" id="PF02518">
    <property type="entry name" value="HATPase_c"/>
    <property type="match status" value="1"/>
</dbReference>
<feature type="domain" description="Response regulatory" evidence="8">
    <location>
        <begin position="846"/>
        <end position="959"/>
    </location>
</feature>
<dbReference type="EC" id="2.7.13.3" evidence="2"/>
<keyword evidence="3 5" id="KW-0597">Phosphoprotein</keyword>
<keyword evidence="6" id="KW-0472">Membrane</keyword>
<comment type="catalytic activity">
    <reaction evidence="1">
        <text>ATP + protein L-histidine = ADP + protein N-phospho-L-histidine.</text>
        <dbReference type="EC" id="2.7.13.3"/>
    </reaction>
</comment>
<dbReference type="InterPro" id="IPR005467">
    <property type="entry name" value="His_kinase_dom"/>
</dbReference>
<feature type="transmembrane region" description="Helical" evidence="6">
    <location>
        <begin position="192"/>
        <end position="217"/>
    </location>
</feature>
<evidence type="ECO:0000313" key="10">
    <source>
        <dbReference type="Proteomes" id="UP000254512"/>
    </source>
</evidence>
<organism evidence="9 10">
    <name type="scientific">Grimontia hollisae</name>
    <name type="common">Vibrio hollisae</name>
    <dbReference type="NCBI Taxonomy" id="673"/>
    <lineage>
        <taxon>Bacteria</taxon>
        <taxon>Pseudomonadati</taxon>
        <taxon>Pseudomonadota</taxon>
        <taxon>Gammaproteobacteria</taxon>
        <taxon>Vibrionales</taxon>
        <taxon>Vibrionaceae</taxon>
        <taxon>Grimontia</taxon>
    </lineage>
</organism>
<keyword evidence="4" id="KW-0902">Two-component regulatory system</keyword>
<feature type="domain" description="Histidine kinase" evidence="7">
    <location>
        <begin position="469"/>
        <end position="694"/>
    </location>
</feature>
<feature type="transmembrane region" description="Helical" evidence="6">
    <location>
        <begin position="251"/>
        <end position="273"/>
    </location>
</feature>
<feature type="transmembrane region" description="Helical" evidence="6">
    <location>
        <begin position="119"/>
        <end position="138"/>
    </location>
</feature>
<feature type="modified residue" description="4-aspartylphosphate" evidence="5">
    <location>
        <position position="895"/>
    </location>
</feature>